<evidence type="ECO:0000313" key="2">
    <source>
        <dbReference type="EMBL" id="DAD39829.1"/>
    </source>
</evidence>
<feature type="region of interest" description="Disordered" evidence="1">
    <location>
        <begin position="1"/>
        <end position="48"/>
    </location>
</feature>
<evidence type="ECO:0000313" key="3">
    <source>
        <dbReference type="Proteomes" id="UP000607653"/>
    </source>
</evidence>
<feature type="compositionally biased region" description="Low complexity" evidence="1">
    <location>
        <begin position="28"/>
        <end position="48"/>
    </location>
</feature>
<keyword evidence="3" id="KW-1185">Reference proteome</keyword>
<proteinExistence type="predicted"/>
<comment type="caution">
    <text evidence="2">The sequence shown here is derived from an EMBL/GenBank/DDBJ whole genome shotgun (WGS) entry which is preliminary data.</text>
</comment>
<reference evidence="2 3" key="1">
    <citation type="journal article" date="2020" name="Mol. Biol. Evol.">
        <title>Distinct Expression and Methylation Patterns for Genes with Different Fates following a Single Whole-Genome Duplication in Flowering Plants.</title>
        <authorList>
            <person name="Shi T."/>
            <person name="Rahmani R.S."/>
            <person name="Gugger P.F."/>
            <person name="Wang M."/>
            <person name="Li H."/>
            <person name="Zhang Y."/>
            <person name="Li Z."/>
            <person name="Wang Q."/>
            <person name="Van de Peer Y."/>
            <person name="Marchal K."/>
            <person name="Chen J."/>
        </authorList>
    </citation>
    <scope>NUCLEOTIDE SEQUENCE [LARGE SCALE GENOMIC DNA]</scope>
    <source>
        <tissue evidence="2">Leaf</tissue>
    </source>
</reference>
<dbReference type="AlphaFoldDB" id="A0A822Z903"/>
<dbReference type="Proteomes" id="UP000607653">
    <property type="component" value="Unassembled WGS sequence"/>
</dbReference>
<feature type="compositionally biased region" description="Basic and acidic residues" evidence="1">
    <location>
        <begin position="1"/>
        <end position="10"/>
    </location>
</feature>
<name>A0A822Z903_NELNU</name>
<dbReference type="EMBL" id="DUZY01000005">
    <property type="protein sequence ID" value="DAD39829.1"/>
    <property type="molecule type" value="Genomic_DNA"/>
</dbReference>
<gene>
    <name evidence="2" type="ORF">HUJ06_014152</name>
</gene>
<accession>A0A822Z903</accession>
<sequence>MVVDGAEKTAHAITLEAAPDPEAEDGAAESSSSASSPSGCSLASIIRP</sequence>
<protein>
    <submittedName>
        <fullName evidence="2">Uncharacterized protein</fullName>
    </submittedName>
</protein>
<organism evidence="2 3">
    <name type="scientific">Nelumbo nucifera</name>
    <name type="common">Sacred lotus</name>
    <dbReference type="NCBI Taxonomy" id="4432"/>
    <lineage>
        <taxon>Eukaryota</taxon>
        <taxon>Viridiplantae</taxon>
        <taxon>Streptophyta</taxon>
        <taxon>Embryophyta</taxon>
        <taxon>Tracheophyta</taxon>
        <taxon>Spermatophyta</taxon>
        <taxon>Magnoliopsida</taxon>
        <taxon>Proteales</taxon>
        <taxon>Nelumbonaceae</taxon>
        <taxon>Nelumbo</taxon>
    </lineage>
</organism>
<evidence type="ECO:0000256" key="1">
    <source>
        <dbReference type="SAM" id="MobiDB-lite"/>
    </source>
</evidence>